<evidence type="ECO:0000256" key="2">
    <source>
        <dbReference type="SAM" id="Phobius"/>
    </source>
</evidence>
<gene>
    <name evidence="3" type="ORF">FOC40_00615</name>
</gene>
<sequence length="147" mass="16692">MIFWEVFGAIFGLMIIGAWYMETYLDTTFSSNSRIITSRMSSSARSQATTRPLVGLGFFICSLGNTSYKLGFHYVMTGILTAVGILCFLIAAIYHFFPLSVPRWADARYQYMKRHGMLDENGDPLPQFELSEDDEESADNDQGWRTP</sequence>
<dbReference type="RefSeq" id="WP_003796952.1">
    <property type="nucleotide sequence ID" value="NZ_CP046315.1"/>
</dbReference>
<organism evidence="3 4">
    <name type="scientific">Schaalia odontolytica</name>
    <dbReference type="NCBI Taxonomy" id="1660"/>
    <lineage>
        <taxon>Bacteria</taxon>
        <taxon>Bacillati</taxon>
        <taxon>Actinomycetota</taxon>
        <taxon>Actinomycetes</taxon>
        <taxon>Actinomycetales</taxon>
        <taxon>Actinomycetaceae</taxon>
        <taxon>Schaalia</taxon>
    </lineage>
</organism>
<dbReference type="AlphaFoldDB" id="A0A857A5X5"/>
<name>A0A857A5X5_9ACTO</name>
<dbReference type="Proteomes" id="UP000424490">
    <property type="component" value="Chromosome"/>
</dbReference>
<proteinExistence type="predicted"/>
<evidence type="ECO:0000256" key="1">
    <source>
        <dbReference type="SAM" id="MobiDB-lite"/>
    </source>
</evidence>
<keyword evidence="2" id="KW-0812">Transmembrane</keyword>
<evidence type="ECO:0000313" key="3">
    <source>
        <dbReference type="EMBL" id="QGS10064.1"/>
    </source>
</evidence>
<keyword evidence="2" id="KW-0472">Membrane</keyword>
<reference evidence="3 4" key="1">
    <citation type="submission" date="2019-11" db="EMBL/GenBank/DDBJ databases">
        <title>FDA dAtabase for Regulatory Grade micrObial Sequences (FDA-ARGOS): Supporting development and validation of Infectious Disease Dx tests.</title>
        <authorList>
            <person name="Stonesifer R."/>
            <person name="Tallon L."/>
            <person name="Sadzewicz L."/>
            <person name="Vavikolanu K."/>
            <person name="Mehta A."/>
            <person name="Aluvathingal J."/>
            <person name="Nadendla S."/>
            <person name="Myers T."/>
            <person name="Yan Y."/>
            <person name="Sichtig H."/>
        </authorList>
    </citation>
    <scope>NUCLEOTIDE SEQUENCE [LARGE SCALE GENOMIC DNA]</scope>
    <source>
        <strain evidence="3 4">FDAARGOS_732</strain>
    </source>
</reference>
<accession>A0A857A5X5</accession>
<evidence type="ECO:0000313" key="4">
    <source>
        <dbReference type="Proteomes" id="UP000424490"/>
    </source>
</evidence>
<feature type="region of interest" description="Disordered" evidence="1">
    <location>
        <begin position="123"/>
        <end position="147"/>
    </location>
</feature>
<dbReference type="EMBL" id="CP046315">
    <property type="protein sequence ID" value="QGS10064.1"/>
    <property type="molecule type" value="Genomic_DNA"/>
</dbReference>
<feature type="transmembrane region" description="Helical" evidence="2">
    <location>
        <begin position="74"/>
        <end position="97"/>
    </location>
</feature>
<feature type="transmembrane region" description="Helical" evidence="2">
    <location>
        <begin position="6"/>
        <end position="27"/>
    </location>
</feature>
<feature type="compositionally biased region" description="Acidic residues" evidence="1">
    <location>
        <begin position="130"/>
        <end position="139"/>
    </location>
</feature>
<keyword evidence="2" id="KW-1133">Transmembrane helix</keyword>
<protein>
    <submittedName>
        <fullName evidence="3">Uncharacterized protein</fullName>
    </submittedName>
</protein>